<dbReference type="InterPro" id="IPR006059">
    <property type="entry name" value="SBP"/>
</dbReference>
<name>A0A0B5QVE0_CLOBE</name>
<dbReference type="EMBL" id="CP010086">
    <property type="protein sequence ID" value="AJH01943.1"/>
    <property type="molecule type" value="Genomic_DNA"/>
</dbReference>
<dbReference type="Proteomes" id="UP000031866">
    <property type="component" value="Chromosome"/>
</dbReference>
<evidence type="ECO:0000256" key="2">
    <source>
        <dbReference type="ARBA" id="ARBA00008520"/>
    </source>
</evidence>
<dbReference type="Pfam" id="PF01547">
    <property type="entry name" value="SBP_bac_1"/>
    <property type="match status" value="1"/>
</dbReference>
<organism evidence="6 7">
    <name type="scientific">Clostridium beijerinckii</name>
    <name type="common">Clostridium MP</name>
    <dbReference type="NCBI Taxonomy" id="1520"/>
    <lineage>
        <taxon>Bacteria</taxon>
        <taxon>Bacillati</taxon>
        <taxon>Bacillota</taxon>
        <taxon>Clostridia</taxon>
        <taxon>Eubacteriales</taxon>
        <taxon>Clostridiaceae</taxon>
        <taxon>Clostridium</taxon>
    </lineage>
</organism>
<sequence length="429" mass="47038">MKKSIKKMVNMIAATIAVGSMLVGCGGSNSGSAEKGSGGDVTLSYAIWDKNQEPGMRAMADAFEKKNPGIKVNVEVTAWDEYWTKLEAGATGSSLPDVFWMHPNQAARFSSNGVLMDLTDKIKSSSLVSLDKFPKDLAKVYENDGKNYGIPKDFDTIGLWYNKKLFDEAGVAYPNENWTWNDLLAASKKLTNAEKGIYGFAAPLDLQSGFDNFIFQNGGQVLSDDKTKSGFDTPAVKETMQWYVDLSLKEKVSPTQQQFSENSATTLFESGKMAMIFAGSWMLSEFGANDYVAQNCDVTVLPQGKQRATIYSGLANVVPANTPHKEEAWKLVEFLGSEEANKIQAESGVAIPAYQGAAEEWIKTQKKFNSKVYAEMLAYAKINPFSKEATKWQTAEREALLKAFTGEVSVSDACDEAAKKVNEILATEK</sequence>
<evidence type="ECO:0000256" key="3">
    <source>
        <dbReference type="ARBA" id="ARBA00022448"/>
    </source>
</evidence>
<evidence type="ECO:0000256" key="5">
    <source>
        <dbReference type="SAM" id="SignalP"/>
    </source>
</evidence>
<dbReference type="RefSeq" id="WP_041900409.1">
    <property type="nucleotide sequence ID" value="NZ_CP010086.2"/>
</dbReference>
<dbReference type="InterPro" id="IPR050490">
    <property type="entry name" value="Bact_solute-bd_prot1"/>
</dbReference>
<dbReference type="STRING" id="1520.LF65_05426"/>
<dbReference type="PANTHER" id="PTHR43649:SF31">
    <property type="entry name" value="SN-GLYCEROL-3-PHOSPHATE-BINDING PERIPLASMIC PROTEIN UGPB"/>
    <property type="match status" value="1"/>
</dbReference>
<dbReference type="CDD" id="cd13585">
    <property type="entry name" value="PBP2_TMBP_like"/>
    <property type="match status" value="1"/>
</dbReference>
<dbReference type="OrthoDB" id="383937at2"/>
<feature type="signal peptide" evidence="5">
    <location>
        <begin position="1"/>
        <end position="19"/>
    </location>
</feature>
<proteinExistence type="inferred from homology"/>
<protein>
    <submittedName>
        <fullName evidence="6">Sugar ABC transporter substrate-binding protein</fullName>
    </submittedName>
</protein>
<reference evidence="7" key="1">
    <citation type="submission" date="2014-12" db="EMBL/GenBank/DDBJ databases">
        <title>Genome sequence of Clostridium beijerinckii strain 59B.</title>
        <authorList>
            <person name="Little G.T."/>
            <person name="Minton N.P."/>
        </authorList>
    </citation>
    <scope>NUCLEOTIDE SEQUENCE [LARGE SCALE GENOMIC DNA]</scope>
    <source>
        <strain evidence="7">59B</strain>
    </source>
</reference>
<evidence type="ECO:0000256" key="4">
    <source>
        <dbReference type="ARBA" id="ARBA00022729"/>
    </source>
</evidence>
<evidence type="ECO:0000313" key="7">
    <source>
        <dbReference type="Proteomes" id="UP000031866"/>
    </source>
</evidence>
<comment type="subcellular location">
    <subcellularLocation>
        <location evidence="1">Cell envelope</location>
    </subcellularLocation>
</comment>
<evidence type="ECO:0000256" key="1">
    <source>
        <dbReference type="ARBA" id="ARBA00004196"/>
    </source>
</evidence>
<dbReference type="PROSITE" id="PS51257">
    <property type="entry name" value="PROKAR_LIPOPROTEIN"/>
    <property type="match status" value="1"/>
</dbReference>
<dbReference type="Gene3D" id="3.40.190.10">
    <property type="entry name" value="Periplasmic binding protein-like II"/>
    <property type="match status" value="1"/>
</dbReference>
<dbReference type="KEGG" id="cbei:LF65_05426"/>
<dbReference type="GO" id="GO:0030313">
    <property type="term" value="C:cell envelope"/>
    <property type="evidence" value="ECO:0007669"/>
    <property type="project" value="UniProtKB-SubCell"/>
</dbReference>
<accession>A0A0B5QVE0</accession>
<keyword evidence="3" id="KW-0813">Transport</keyword>
<dbReference type="PANTHER" id="PTHR43649">
    <property type="entry name" value="ARABINOSE-BINDING PROTEIN-RELATED"/>
    <property type="match status" value="1"/>
</dbReference>
<dbReference type="AlphaFoldDB" id="A0A0B5QVE0"/>
<gene>
    <name evidence="6" type="ORF">LF65_05426</name>
</gene>
<comment type="similarity">
    <text evidence="2">Belongs to the bacterial solute-binding protein 1 family.</text>
</comment>
<dbReference type="SUPFAM" id="SSF53850">
    <property type="entry name" value="Periplasmic binding protein-like II"/>
    <property type="match status" value="1"/>
</dbReference>
<keyword evidence="4 5" id="KW-0732">Signal</keyword>
<feature type="chain" id="PRO_5039133358" evidence="5">
    <location>
        <begin position="20"/>
        <end position="429"/>
    </location>
</feature>
<evidence type="ECO:0000313" key="6">
    <source>
        <dbReference type="EMBL" id="AJH01943.1"/>
    </source>
</evidence>